<dbReference type="GO" id="GO:0016705">
    <property type="term" value="F:oxidoreductase activity, acting on paired donors, with incorporation or reduction of molecular oxygen"/>
    <property type="evidence" value="ECO:0007669"/>
    <property type="project" value="InterPro"/>
</dbReference>
<name>A0A931I7P2_9NOCA</name>
<gene>
    <name evidence="9" type="ORF">IT779_03130</name>
</gene>
<keyword evidence="6 7" id="KW-0503">Monooxygenase</keyword>
<reference evidence="9" key="1">
    <citation type="submission" date="2020-11" db="EMBL/GenBank/DDBJ databases">
        <title>Nocardia NEAU-351.nov., a novel actinomycete isolated from the cow dung.</title>
        <authorList>
            <person name="Zhang X."/>
        </authorList>
    </citation>
    <scope>NUCLEOTIDE SEQUENCE</scope>
    <source>
        <strain evidence="9">NEAU-351</strain>
    </source>
</reference>
<evidence type="ECO:0000313" key="10">
    <source>
        <dbReference type="Proteomes" id="UP000655751"/>
    </source>
</evidence>
<evidence type="ECO:0000313" key="9">
    <source>
        <dbReference type="EMBL" id="MBH0775277.1"/>
    </source>
</evidence>
<evidence type="ECO:0000256" key="5">
    <source>
        <dbReference type="ARBA" id="ARBA00023004"/>
    </source>
</evidence>
<dbReference type="PANTHER" id="PTHR46696">
    <property type="entry name" value="P450, PUTATIVE (EUROFUNG)-RELATED"/>
    <property type="match status" value="1"/>
</dbReference>
<feature type="region of interest" description="Disordered" evidence="8">
    <location>
        <begin position="1"/>
        <end position="28"/>
    </location>
</feature>
<dbReference type="AlphaFoldDB" id="A0A931I7P2"/>
<accession>A0A931I7P2</accession>
<dbReference type="Gene3D" id="1.10.630.10">
    <property type="entry name" value="Cytochrome P450"/>
    <property type="match status" value="1"/>
</dbReference>
<keyword evidence="3 7" id="KW-0479">Metal-binding</keyword>
<keyword evidence="5 7" id="KW-0408">Iron</keyword>
<dbReference type="Pfam" id="PF00067">
    <property type="entry name" value="p450"/>
    <property type="match status" value="1"/>
</dbReference>
<dbReference type="PRINTS" id="PR00359">
    <property type="entry name" value="BP450"/>
</dbReference>
<dbReference type="InterPro" id="IPR001128">
    <property type="entry name" value="Cyt_P450"/>
</dbReference>
<evidence type="ECO:0000256" key="7">
    <source>
        <dbReference type="RuleBase" id="RU000461"/>
    </source>
</evidence>
<evidence type="ECO:0000256" key="3">
    <source>
        <dbReference type="ARBA" id="ARBA00022723"/>
    </source>
</evidence>
<keyword evidence="2 7" id="KW-0349">Heme</keyword>
<dbReference type="SUPFAM" id="SSF48264">
    <property type="entry name" value="Cytochrome P450"/>
    <property type="match status" value="1"/>
</dbReference>
<keyword evidence="4 7" id="KW-0560">Oxidoreductase</keyword>
<organism evidence="9 10">
    <name type="scientific">Nocardia bovistercoris</name>
    <dbReference type="NCBI Taxonomy" id="2785916"/>
    <lineage>
        <taxon>Bacteria</taxon>
        <taxon>Bacillati</taxon>
        <taxon>Actinomycetota</taxon>
        <taxon>Actinomycetes</taxon>
        <taxon>Mycobacteriales</taxon>
        <taxon>Nocardiaceae</taxon>
        <taxon>Nocardia</taxon>
    </lineage>
</organism>
<dbReference type="PANTHER" id="PTHR46696:SF6">
    <property type="entry name" value="P450, PUTATIVE (EUROFUNG)-RELATED"/>
    <property type="match status" value="1"/>
</dbReference>
<evidence type="ECO:0000256" key="1">
    <source>
        <dbReference type="ARBA" id="ARBA00010617"/>
    </source>
</evidence>
<proteinExistence type="inferred from homology"/>
<keyword evidence="10" id="KW-1185">Reference proteome</keyword>
<dbReference type="GO" id="GO:0020037">
    <property type="term" value="F:heme binding"/>
    <property type="evidence" value="ECO:0007669"/>
    <property type="project" value="InterPro"/>
</dbReference>
<dbReference type="InterPro" id="IPR002397">
    <property type="entry name" value="Cyt_P450_B"/>
</dbReference>
<evidence type="ECO:0000256" key="6">
    <source>
        <dbReference type="ARBA" id="ARBA00023033"/>
    </source>
</evidence>
<evidence type="ECO:0000256" key="4">
    <source>
        <dbReference type="ARBA" id="ARBA00023002"/>
    </source>
</evidence>
<dbReference type="GO" id="GO:0005506">
    <property type="term" value="F:iron ion binding"/>
    <property type="evidence" value="ECO:0007669"/>
    <property type="project" value="InterPro"/>
</dbReference>
<dbReference type="GO" id="GO:0004497">
    <property type="term" value="F:monooxygenase activity"/>
    <property type="evidence" value="ECO:0007669"/>
    <property type="project" value="UniProtKB-KW"/>
</dbReference>
<dbReference type="InterPro" id="IPR036396">
    <property type="entry name" value="Cyt_P450_sf"/>
</dbReference>
<dbReference type="Proteomes" id="UP000655751">
    <property type="component" value="Unassembled WGS sequence"/>
</dbReference>
<dbReference type="InterPro" id="IPR017972">
    <property type="entry name" value="Cyt_P450_CS"/>
</dbReference>
<evidence type="ECO:0000256" key="8">
    <source>
        <dbReference type="SAM" id="MobiDB-lite"/>
    </source>
</evidence>
<protein>
    <submittedName>
        <fullName evidence="9">Cytochrome P450</fullName>
    </submittedName>
</protein>
<sequence>MATESAPGTATDGAVGTATDGAPGTATDGAFGTKGCPIQFERHTVDFRDSFVERAAELHSKCPMAWSDSYGGYWVASDMPKVFAVARDAELLSSDYDGNGERKGYKGILIPGYDDNRVRSGFIEMDPPEQQDFRKQLNPYLSPAAVARWVPVIDELTRACIDEVIETGRIDFIDDLANIVPAVLTMGLLGMPLADWEIFCEPVHAQVYTDPTSPAIMDVMQKMMAADAHLGEWIAKIRTQPRPGLINALNTLSRNGELVSEADVLGSCQLLIGGGFDTTTALSAHALEWLSQHPEQREQLSENLETMLDSATEEFLRFYTPAQGNGRTVARNAVVDGVELREGDRLWLSWAMANRDAEIFPDPNEVDLHRTGNRHTSFGLGVHRCIGSNVARNLFKRMLTQVLERMPDYVCDAAGAMHYPSVGIINGMQKLPATFTPGARVGDGLQDTIARMQRVVDEQRLAEPITKQKAAAQI</sequence>
<dbReference type="PROSITE" id="PS00086">
    <property type="entry name" value="CYTOCHROME_P450"/>
    <property type="match status" value="1"/>
</dbReference>
<dbReference type="EMBL" id="JADMLG010000001">
    <property type="protein sequence ID" value="MBH0775277.1"/>
    <property type="molecule type" value="Genomic_DNA"/>
</dbReference>
<comment type="caution">
    <text evidence="9">The sequence shown here is derived from an EMBL/GenBank/DDBJ whole genome shotgun (WGS) entry which is preliminary data.</text>
</comment>
<dbReference type="RefSeq" id="WP_196147555.1">
    <property type="nucleotide sequence ID" value="NZ_JADMLG010000001.1"/>
</dbReference>
<comment type="similarity">
    <text evidence="1 7">Belongs to the cytochrome P450 family.</text>
</comment>
<evidence type="ECO:0000256" key="2">
    <source>
        <dbReference type="ARBA" id="ARBA00022617"/>
    </source>
</evidence>